<keyword evidence="11" id="KW-1185">Reference proteome</keyword>
<proteinExistence type="inferred from homology"/>
<gene>
    <name evidence="10" type="ORF">LAZ67_3003460</name>
</gene>
<feature type="compositionally biased region" description="Low complexity" evidence="8">
    <location>
        <begin position="457"/>
        <end position="468"/>
    </location>
</feature>
<feature type="compositionally biased region" description="Basic and acidic residues" evidence="8">
    <location>
        <begin position="179"/>
        <end position="206"/>
    </location>
</feature>
<dbReference type="InterPro" id="IPR047021">
    <property type="entry name" value="REXO1/3/4-like"/>
</dbReference>
<dbReference type="CDD" id="cd06145">
    <property type="entry name" value="REX1_like"/>
    <property type="match status" value="1"/>
</dbReference>
<dbReference type="InterPro" id="IPR013520">
    <property type="entry name" value="Ribonucl_H"/>
</dbReference>
<evidence type="ECO:0000256" key="5">
    <source>
        <dbReference type="ARBA" id="ARBA00022839"/>
    </source>
</evidence>
<evidence type="ECO:0000256" key="2">
    <source>
        <dbReference type="ARBA" id="ARBA00006357"/>
    </source>
</evidence>
<feature type="compositionally biased region" description="Basic and acidic residues" evidence="8">
    <location>
        <begin position="214"/>
        <end position="263"/>
    </location>
</feature>
<dbReference type="PANTHER" id="PTHR12801:SF115">
    <property type="entry name" value="FI18136P1-RELATED"/>
    <property type="match status" value="1"/>
</dbReference>
<evidence type="ECO:0000256" key="7">
    <source>
        <dbReference type="SAM" id="Coils"/>
    </source>
</evidence>
<comment type="similarity">
    <text evidence="2">Belongs to the REXO1/REXO3 family.</text>
</comment>
<feature type="compositionally biased region" description="Polar residues" evidence="8">
    <location>
        <begin position="95"/>
        <end position="104"/>
    </location>
</feature>
<dbReference type="InterPro" id="IPR036397">
    <property type="entry name" value="RNaseH_sf"/>
</dbReference>
<sequence length="1177" mass="131042">MKKSLHHPIAVSSKKRHIPYDPTKVQPRVLPVVVEDEKPEEDSDCSAKFSDEEEEANTAPTTTTLKTSSKPTTSSVSEKLRNVFQIINLSSSSITESLQKSCDNTPLLEGTTLTQSSSSSAITQSSTPDTQEPPIEKKELPPSDVQVESLPKKIADTAPSTTEATTTTTTPNGNSLEICENHLSEEKKVVPPSKEKEPSSVKEKSTKGSSAPLKGKENKEAKELKNSEKSKSDHPRERKSSKDEKKRLRERSGSKDSKEKVIVKDVNIVSSKVKDFKSSIKDKEDRKSKEEASTTTKSSEKSKQAKTQEQQKKVPVLEKAKKESADSSSKKSSAKDTDRKKPSKSQETSLEKSKPPSQSADKNPSPDKKKQSSSSSSNPEKSKTSEKSSTESSKTQKSSDSAKATVKPTETSSKTKSRDSENSSSKQQHSEYKTPSDTKLSRQSSSENSSIDRHNDSSNSSEKFSSRSSQDKSKPKTSSTDKVKNSSTSSSSSLKKGHSTSSTKSSNDKKQASNKRPKEDDRAESKKQDSSSHKTNGGKSHPPKDEDHQRPTKMARKDSKTSKPSVTKMETDSKEETDVQQHGLKRKNGRIKSALSNPELENLLNALGNSLDKPDETLKECWEIFNEEELLESNEESPNKKVKLEEEISEDTAQIRKKRLAHQPELKRDKVHQVKPARPSAFQVMQQRLLQVQQLQKSDTTSAGTHVCSSRKAAHSSNPSGPQRRRSPSRELTPTSGFWLHDLLYVLYEGNTENGPCSYSDLWVQPTKPRPTVTLDGSNRVPYNIRQRYLNSMIDEYLKLCDDEDEAYKQALEEENKAYARANNRHIYLNVACNAIQKLRRRLAEESGGSSQPVVATHDAVLGGAIAARTSFSIEKRAPKPSTELEGPILYKLLKPYVMTSQQLEENNYPMSDPVDPNKAIYPRTKICQPSVEKTCCRCQRKFTLTEEGEYLRPEECTYHWGRIYKKKVAGSWDGRYNCCGMDGEADGCCSSRGHVWDVMEEHHLEGYIATVPRETHEPGVYGVDCEMAYTTDGLELIRVSVVNSRLQSVYETLVKPANPVLDYNTRFSGLTAEDLATVTTRIHNVQAALINLFSNQTILVGHSLESDLRALKLIHRKVVDTSLIFPHRLGLPYKRSLRNLMAEFCSKIIQNGDPGTPLIFPSSFLSPLNHITISSL</sequence>
<feature type="compositionally biased region" description="Low complexity" evidence="8">
    <location>
        <begin position="111"/>
        <end position="127"/>
    </location>
</feature>
<name>A0ABY6K8P8_9ARAC</name>
<feature type="compositionally biased region" description="Basic and acidic residues" evidence="8">
    <location>
        <begin position="569"/>
        <end position="579"/>
    </location>
</feature>
<keyword evidence="4" id="KW-0378">Hydrolase</keyword>
<dbReference type="EMBL" id="CP092865">
    <property type="protein sequence ID" value="UYV65179.1"/>
    <property type="molecule type" value="Genomic_DNA"/>
</dbReference>
<keyword evidence="3" id="KW-0540">Nuclease</keyword>
<dbReference type="PANTHER" id="PTHR12801">
    <property type="entry name" value="RNA EXONUCLEASE REXO1 / RECO3 FAMILY MEMBER-RELATED"/>
    <property type="match status" value="1"/>
</dbReference>
<organism evidence="10 11">
    <name type="scientific">Cordylochernes scorpioides</name>
    <dbReference type="NCBI Taxonomy" id="51811"/>
    <lineage>
        <taxon>Eukaryota</taxon>
        <taxon>Metazoa</taxon>
        <taxon>Ecdysozoa</taxon>
        <taxon>Arthropoda</taxon>
        <taxon>Chelicerata</taxon>
        <taxon>Arachnida</taxon>
        <taxon>Pseudoscorpiones</taxon>
        <taxon>Cheliferoidea</taxon>
        <taxon>Chernetidae</taxon>
        <taxon>Cordylochernes</taxon>
    </lineage>
</organism>
<evidence type="ECO:0000313" key="11">
    <source>
        <dbReference type="Proteomes" id="UP001235939"/>
    </source>
</evidence>
<keyword evidence="5" id="KW-0269">Exonuclease</keyword>
<feature type="compositionally biased region" description="Low complexity" evidence="8">
    <location>
        <begin position="485"/>
        <end position="505"/>
    </location>
</feature>
<dbReference type="Pfam" id="PF15870">
    <property type="entry name" value="EloA-BP1"/>
    <property type="match status" value="1"/>
</dbReference>
<feature type="coiled-coil region" evidence="7">
    <location>
        <begin position="794"/>
        <end position="825"/>
    </location>
</feature>
<feature type="compositionally biased region" description="Low complexity" evidence="8">
    <location>
        <begin position="390"/>
        <end position="401"/>
    </location>
</feature>
<feature type="compositionally biased region" description="Basic and acidic residues" evidence="8">
    <location>
        <begin position="469"/>
        <end position="484"/>
    </location>
</feature>
<keyword evidence="6" id="KW-0539">Nucleus</keyword>
<dbReference type="InterPro" id="IPR034922">
    <property type="entry name" value="REX1-like_exo"/>
</dbReference>
<feature type="compositionally biased region" description="Polar residues" evidence="8">
    <location>
        <begin position="697"/>
        <end position="708"/>
    </location>
</feature>
<reference evidence="10 11" key="1">
    <citation type="submission" date="2022-01" db="EMBL/GenBank/DDBJ databases">
        <title>A chromosomal length assembly of Cordylochernes scorpioides.</title>
        <authorList>
            <person name="Zeh D."/>
            <person name="Zeh J."/>
        </authorList>
    </citation>
    <scope>NUCLEOTIDE SEQUENCE [LARGE SCALE GENOMIC DNA]</scope>
    <source>
        <strain evidence="10">IN4F17</strain>
        <tissue evidence="10">Whole Body</tissue>
    </source>
</reference>
<dbReference type="SMART" id="SM00479">
    <property type="entry name" value="EXOIII"/>
    <property type="match status" value="1"/>
</dbReference>
<keyword evidence="7" id="KW-0175">Coiled coil</keyword>
<feature type="compositionally biased region" description="Basic and acidic residues" evidence="8">
    <location>
        <begin position="428"/>
        <end position="440"/>
    </location>
</feature>
<evidence type="ECO:0000256" key="4">
    <source>
        <dbReference type="ARBA" id="ARBA00022801"/>
    </source>
</evidence>
<feature type="compositionally biased region" description="Basic and acidic residues" evidence="8">
    <location>
        <begin position="542"/>
        <end position="561"/>
    </location>
</feature>
<dbReference type="Proteomes" id="UP001235939">
    <property type="component" value="Chromosome 03"/>
</dbReference>
<feature type="compositionally biased region" description="Basic and acidic residues" evidence="8">
    <location>
        <begin position="309"/>
        <end position="340"/>
    </location>
</feature>
<feature type="region of interest" description="Disordered" evidence="8">
    <location>
        <begin position="695"/>
        <end position="733"/>
    </location>
</feature>
<evidence type="ECO:0000256" key="1">
    <source>
        <dbReference type="ARBA" id="ARBA00004123"/>
    </source>
</evidence>
<feature type="compositionally biased region" description="Low complexity" evidence="8">
    <location>
        <begin position="57"/>
        <end position="77"/>
    </location>
</feature>
<feature type="domain" description="Exonuclease" evidence="9">
    <location>
        <begin position="1020"/>
        <end position="1155"/>
    </location>
</feature>
<feature type="region of interest" description="Disordered" evidence="8">
    <location>
        <begin position="95"/>
        <end position="595"/>
    </location>
</feature>
<evidence type="ECO:0000256" key="6">
    <source>
        <dbReference type="ARBA" id="ARBA00023242"/>
    </source>
</evidence>
<evidence type="ECO:0000256" key="8">
    <source>
        <dbReference type="SAM" id="MobiDB-lite"/>
    </source>
</evidence>
<protein>
    <submittedName>
        <fullName evidence="10">REXO1</fullName>
    </submittedName>
</protein>
<accession>A0ABY6K8P8</accession>
<feature type="compositionally biased region" description="Basic and acidic residues" evidence="8">
    <location>
        <begin position="506"/>
        <end position="532"/>
    </location>
</feature>
<evidence type="ECO:0000259" key="9">
    <source>
        <dbReference type="SMART" id="SM00479"/>
    </source>
</evidence>
<comment type="subcellular location">
    <subcellularLocation>
        <location evidence="1">Nucleus</location>
    </subcellularLocation>
</comment>
<dbReference type="InterPro" id="IPR031736">
    <property type="entry name" value="REXO1-like_dom"/>
</dbReference>
<feature type="compositionally biased region" description="Basic and acidic residues" evidence="8">
    <location>
        <begin position="380"/>
        <end position="389"/>
    </location>
</feature>
<dbReference type="SUPFAM" id="SSF53098">
    <property type="entry name" value="Ribonuclease H-like"/>
    <property type="match status" value="1"/>
</dbReference>
<feature type="region of interest" description="Disordered" evidence="8">
    <location>
        <begin position="1"/>
        <end position="78"/>
    </location>
</feature>
<evidence type="ECO:0000256" key="3">
    <source>
        <dbReference type="ARBA" id="ARBA00022722"/>
    </source>
</evidence>
<dbReference type="InterPro" id="IPR012337">
    <property type="entry name" value="RNaseH-like_sf"/>
</dbReference>
<dbReference type="Gene3D" id="3.30.420.10">
    <property type="entry name" value="Ribonuclease H-like superfamily/Ribonuclease H"/>
    <property type="match status" value="1"/>
</dbReference>
<evidence type="ECO:0000313" key="10">
    <source>
        <dbReference type="EMBL" id="UYV65179.1"/>
    </source>
</evidence>
<feature type="compositionally biased region" description="Low complexity" evidence="8">
    <location>
        <begin position="157"/>
        <end position="171"/>
    </location>
</feature>
<feature type="compositionally biased region" description="Basic and acidic residues" evidence="8">
    <location>
        <begin position="272"/>
        <end position="303"/>
    </location>
</feature>